<keyword evidence="3" id="KW-1185">Reference proteome</keyword>
<organism evidence="2 3">
    <name type="scientific">Deinococcus geothermalis (strain DSM 11300 / CIP 105573 / AG-3a)</name>
    <dbReference type="NCBI Taxonomy" id="319795"/>
    <lineage>
        <taxon>Bacteria</taxon>
        <taxon>Thermotogati</taxon>
        <taxon>Deinococcota</taxon>
        <taxon>Deinococci</taxon>
        <taxon>Deinococcales</taxon>
        <taxon>Deinococcaceae</taxon>
        <taxon>Deinococcus</taxon>
    </lineage>
</organism>
<name>Q1J3J6_DEIGD</name>
<geneLocation type="plasmid" evidence="2 3">
    <name>pDGEO01</name>
</geneLocation>
<proteinExistence type="predicted"/>
<keyword evidence="2" id="KW-0614">Plasmid</keyword>
<gene>
    <name evidence="2" type="ordered locus">Dgeo_2504</name>
</gene>
<dbReference type="EMBL" id="CP000358">
    <property type="protein sequence ID" value="ABF43938.1"/>
    <property type="molecule type" value="Genomic_DNA"/>
</dbReference>
<evidence type="ECO:0008006" key="4">
    <source>
        <dbReference type="Google" id="ProtNLM"/>
    </source>
</evidence>
<dbReference type="SUPFAM" id="SSF56112">
    <property type="entry name" value="Protein kinase-like (PK-like)"/>
    <property type="match status" value="1"/>
</dbReference>
<sequence>MPHWRSPRLYLLRQNVRQSWQASGFYPAYRWQTQLLRSLLRLRATCLPSTATSRQAWLLAEWPPHILADLRPAALLVGTPGPAQKLTLRLVDASGRVAAFLKWSDKPAGIARLQRERRVLEALPRGLGPAVLHFGEAGGGVGLLVEALPGRPGVPSAQVPPDALAFLEVLQQSATVSTTTTVHPWLARWLEQPAVASWAAKLTRRTWPVVPQHGDFTPWNLVGAGRDLRAIDWEYGQLDGFPGVDLAYFVLQVGALIYRWEPEYARQQAAAQLRRVKWLTLDNREADALVRLTAYAAFEAFQRDGHSDDRPQQRWRRAVWQTTE</sequence>
<dbReference type="AlphaFoldDB" id="Q1J3J6"/>
<evidence type="ECO:0000313" key="3">
    <source>
        <dbReference type="Proteomes" id="UP000002431"/>
    </source>
</evidence>
<dbReference type="HOGENOM" id="CLU_857179_0_0_0"/>
<feature type="region of interest" description="Disordered" evidence="1">
    <location>
        <begin position="305"/>
        <end position="324"/>
    </location>
</feature>
<dbReference type="Gene3D" id="3.90.1200.10">
    <property type="match status" value="1"/>
</dbReference>
<dbReference type="Proteomes" id="UP000002431">
    <property type="component" value="Plasmid pDGEO01"/>
</dbReference>
<reference evidence="2" key="1">
    <citation type="submission" date="2006-04" db="EMBL/GenBank/DDBJ databases">
        <title>Complete sequence of plasmid1 pDGEO01 of Deinococcus geothermalis DSM 11300.</title>
        <authorList>
            <consortium name="US DOE Joint Genome Institute"/>
            <person name="Copeland A."/>
            <person name="Lucas S."/>
            <person name="Lapidus A."/>
            <person name="Barry K."/>
            <person name="Detter J.C."/>
            <person name="Glavina del Rio T."/>
            <person name="Hammon N."/>
            <person name="Israni S."/>
            <person name="Dalin E."/>
            <person name="Tice H."/>
            <person name="Pitluck S."/>
            <person name="Brettin T."/>
            <person name="Bruce D."/>
            <person name="Han C."/>
            <person name="Tapia R."/>
            <person name="Saunders E."/>
            <person name="Gilna P."/>
            <person name="Schmutz J."/>
            <person name="Larimer F."/>
            <person name="Land M."/>
            <person name="Hauser L."/>
            <person name="Kyrpides N."/>
            <person name="Kim E."/>
            <person name="Daly M.J."/>
            <person name="Fredrickson J.K."/>
            <person name="Makarova K.S."/>
            <person name="Gaidamakova E.K."/>
            <person name="Zhai M."/>
            <person name="Richardson P."/>
        </authorList>
    </citation>
    <scope>NUCLEOTIDE SEQUENCE</scope>
    <source>
        <strain evidence="2">DSM 11300</strain>
        <plasmid evidence="2">pDGEO01</plasmid>
    </source>
</reference>
<protein>
    <recommendedName>
        <fullName evidence="4">Aminoglycoside phosphotransferase domain-containing protein</fullName>
    </recommendedName>
</protein>
<dbReference type="eggNOG" id="COG0510">
    <property type="taxonomic scope" value="Bacteria"/>
</dbReference>
<dbReference type="InterPro" id="IPR011009">
    <property type="entry name" value="Kinase-like_dom_sf"/>
</dbReference>
<dbReference type="KEGG" id="dge:Dgeo_2504"/>
<evidence type="ECO:0000313" key="2">
    <source>
        <dbReference type="EMBL" id="ABF43938.1"/>
    </source>
</evidence>
<evidence type="ECO:0000256" key="1">
    <source>
        <dbReference type="SAM" id="MobiDB-lite"/>
    </source>
</evidence>
<accession>Q1J3J6</accession>